<reference evidence="5" key="1">
    <citation type="submission" date="2022-12" db="EMBL/GenBank/DDBJ databases">
        <title>Draft genome assemblies for two species of Escallonia (Escalloniales).</title>
        <authorList>
            <person name="Chanderbali A."/>
            <person name="Dervinis C."/>
            <person name="Anghel I."/>
            <person name="Soltis D."/>
            <person name="Soltis P."/>
            <person name="Zapata F."/>
        </authorList>
    </citation>
    <scope>NUCLEOTIDE SEQUENCE</scope>
    <source>
        <strain evidence="5">UCBG92.1500</strain>
        <tissue evidence="5">Leaf</tissue>
    </source>
</reference>
<keyword evidence="2" id="KW-0479">Metal-binding</keyword>
<protein>
    <submittedName>
        <fullName evidence="5">Uncharacterized protein</fullName>
    </submittedName>
</protein>
<keyword evidence="4" id="KW-0472">Membrane</keyword>
<dbReference type="SUPFAM" id="SSF47473">
    <property type="entry name" value="EF-hand"/>
    <property type="match status" value="1"/>
</dbReference>
<dbReference type="PANTHER" id="PTHR12294">
    <property type="entry name" value="EF HAND DOMAIN FAMILY A1,A2-RELATED"/>
    <property type="match status" value="1"/>
</dbReference>
<evidence type="ECO:0000313" key="6">
    <source>
        <dbReference type="Proteomes" id="UP001187471"/>
    </source>
</evidence>
<dbReference type="SUPFAM" id="SSF52058">
    <property type="entry name" value="L domain-like"/>
    <property type="match status" value="1"/>
</dbReference>
<dbReference type="GO" id="GO:1990246">
    <property type="term" value="C:uniplex complex"/>
    <property type="evidence" value="ECO:0007669"/>
    <property type="project" value="TreeGrafter"/>
</dbReference>
<evidence type="ECO:0000256" key="1">
    <source>
        <dbReference type="ARBA" id="ARBA00004273"/>
    </source>
</evidence>
<sequence length="355" mass="40706">MTNEPGLRDIRVTFEEFYNFVELRKRLLPLSMALFSHGKVNGLLTKRDFQRATYHVCGISLTDNVVDMIIYVFDDNRDRKVAQMSSSRVLQRREGDILQPRDAVDGSSTPCDCLENPIHILRLEFAHYDFKSLGTISAKDFALSMVASADMKNINKFLDRVDEITNEPGLRDIRVTFEEFNNFAELHERLLPLSMALFSHGKVNGLLTKRDFQRATYHVCSISLTDNVVDMIFYGNLSSDEFLRVLQRREGDRRYAMGLWRQRDLLFCRSKLPSTTPTELLCQSGKTAIAPIVVTDLESPGVENQLWKLRNLEMLGLRRNHFDSRVLSSINGLASLRMLDLSENHLNSSIHLKGK</sequence>
<dbReference type="InterPro" id="IPR011992">
    <property type="entry name" value="EF-hand-dom_pair"/>
</dbReference>
<dbReference type="GO" id="GO:0051560">
    <property type="term" value="P:mitochondrial calcium ion homeostasis"/>
    <property type="evidence" value="ECO:0007669"/>
    <property type="project" value="TreeGrafter"/>
</dbReference>
<keyword evidence="6" id="KW-1185">Reference proteome</keyword>
<evidence type="ECO:0000313" key="5">
    <source>
        <dbReference type="EMBL" id="KAK2965704.1"/>
    </source>
</evidence>
<evidence type="ECO:0000256" key="3">
    <source>
        <dbReference type="ARBA" id="ARBA00022737"/>
    </source>
</evidence>
<dbReference type="GO" id="GO:0036444">
    <property type="term" value="P:calcium import into the mitochondrion"/>
    <property type="evidence" value="ECO:0007669"/>
    <property type="project" value="TreeGrafter"/>
</dbReference>
<name>A0AA88Q8R7_9ASTE</name>
<gene>
    <name evidence="5" type="ORF">RJ640_022231</name>
</gene>
<dbReference type="AlphaFoldDB" id="A0AA88Q8R7"/>
<dbReference type="Gene3D" id="1.10.238.10">
    <property type="entry name" value="EF-hand"/>
    <property type="match status" value="1"/>
</dbReference>
<evidence type="ECO:0000256" key="4">
    <source>
        <dbReference type="ARBA" id="ARBA00023136"/>
    </source>
</evidence>
<organism evidence="5 6">
    <name type="scientific">Escallonia rubra</name>
    <dbReference type="NCBI Taxonomy" id="112253"/>
    <lineage>
        <taxon>Eukaryota</taxon>
        <taxon>Viridiplantae</taxon>
        <taxon>Streptophyta</taxon>
        <taxon>Embryophyta</taxon>
        <taxon>Tracheophyta</taxon>
        <taxon>Spermatophyta</taxon>
        <taxon>Magnoliopsida</taxon>
        <taxon>eudicotyledons</taxon>
        <taxon>Gunneridae</taxon>
        <taxon>Pentapetalae</taxon>
        <taxon>asterids</taxon>
        <taxon>campanulids</taxon>
        <taxon>Escalloniales</taxon>
        <taxon>Escalloniaceae</taxon>
        <taxon>Escallonia</taxon>
    </lineage>
</organism>
<comment type="subcellular location">
    <subcellularLocation>
        <location evidence="1">Mitochondrion inner membrane</location>
    </subcellularLocation>
</comment>
<dbReference type="Proteomes" id="UP001187471">
    <property type="component" value="Unassembled WGS sequence"/>
</dbReference>
<dbReference type="PANTHER" id="PTHR12294:SF1">
    <property type="entry name" value="CALCIUM UPTAKE PROTEIN 1, MITOCHONDRIAL"/>
    <property type="match status" value="1"/>
</dbReference>
<evidence type="ECO:0000256" key="2">
    <source>
        <dbReference type="ARBA" id="ARBA00022723"/>
    </source>
</evidence>
<dbReference type="GO" id="GO:0005509">
    <property type="term" value="F:calcium ion binding"/>
    <property type="evidence" value="ECO:0007669"/>
    <property type="project" value="InterPro"/>
</dbReference>
<keyword evidence="3" id="KW-0677">Repeat</keyword>
<dbReference type="InterPro" id="IPR039800">
    <property type="entry name" value="MICU1/2/3"/>
</dbReference>
<dbReference type="Gene3D" id="3.80.10.10">
    <property type="entry name" value="Ribonuclease Inhibitor"/>
    <property type="match status" value="1"/>
</dbReference>
<proteinExistence type="predicted"/>
<dbReference type="InterPro" id="IPR032675">
    <property type="entry name" value="LRR_dom_sf"/>
</dbReference>
<dbReference type="EMBL" id="JAVXUO010003188">
    <property type="protein sequence ID" value="KAK2965704.1"/>
    <property type="molecule type" value="Genomic_DNA"/>
</dbReference>
<comment type="caution">
    <text evidence="5">The sequence shown here is derived from an EMBL/GenBank/DDBJ whole genome shotgun (WGS) entry which is preliminary data.</text>
</comment>
<accession>A0AA88Q8R7</accession>